<evidence type="ECO:0000256" key="1">
    <source>
        <dbReference type="ARBA" id="ARBA00004571"/>
    </source>
</evidence>
<evidence type="ECO:0000259" key="11">
    <source>
        <dbReference type="Pfam" id="PF14905"/>
    </source>
</evidence>
<evidence type="ECO:0000256" key="8">
    <source>
        <dbReference type="SAM" id="MobiDB-lite"/>
    </source>
</evidence>
<dbReference type="EMBL" id="FMTY01000002">
    <property type="protein sequence ID" value="SCX08015.1"/>
    <property type="molecule type" value="Genomic_DNA"/>
</dbReference>
<dbReference type="eggNOG" id="COG4771">
    <property type="taxonomic scope" value="Bacteria"/>
</dbReference>
<protein>
    <submittedName>
        <fullName evidence="12">Outer membrane receptor proteins, mostly Fe transport</fullName>
    </submittedName>
</protein>
<dbReference type="PROSITE" id="PS52016">
    <property type="entry name" value="TONB_DEPENDENT_REC_3"/>
    <property type="match status" value="1"/>
</dbReference>
<keyword evidence="4 7" id="KW-0812">Transmembrane</keyword>
<evidence type="ECO:0000313" key="12">
    <source>
        <dbReference type="EMBL" id="SCX08015.1"/>
    </source>
</evidence>
<evidence type="ECO:0000256" key="4">
    <source>
        <dbReference type="ARBA" id="ARBA00022692"/>
    </source>
</evidence>
<evidence type="ECO:0000256" key="9">
    <source>
        <dbReference type="SAM" id="SignalP"/>
    </source>
</evidence>
<name>A0A1G4VK98_9FLAO</name>
<evidence type="ECO:0000256" key="3">
    <source>
        <dbReference type="ARBA" id="ARBA00022452"/>
    </source>
</evidence>
<feature type="signal peptide" evidence="9">
    <location>
        <begin position="1"/>
        <end position="21"/>
    </location>
</feature>
<dbReference type="RefSeq" id="WP_023576848.1">
    <property type="nucleotide sequence ID" value="NZ_CBCSBQ010000009.1"/>
</dbReference>
<dbReference type="Pfam" id="PF13715">
    <property type="entry name" value="CarbopepD_reg_2"/>
    <property type="match status" value="1"/>
</dbReference>
<feature type="domain" description="TonB-dependent receptor plug" evidence="10">
    <location>
        <begin position="149"/>
        <end position="226"/>
    </location>
</feature>
<organism evidence="12 13">
    <name type="scientific">Flavobacterium saliperosum</name>
    <dbReference type="NCBI Taxonomy" id="329186"/>
    <lineage>
        <taxon>Bacteria</taxon>
        <taxon>Pseudomonadati</taxon>
        <taxon>Bacteroidota</taxon>
        <taxon>Flavobacteriia</taxon>
        <taxon>Flavobacteriales</taxon>
        <taxon>Flavobacteriaceae</taxon>
        <taxon>Flavobacterium</taxon>
    </lineage>
</organism>
<keyword evidence="6 7" id="KW-0998">Cell outer membrane</keyword>
<proteinExistence type="inferred from homology"/>
<evidence type="ECO:0000256" key="5">
    <source>
        <dbReference type="ARBA" id="ARBA00023136"/>
    </source>
</evidence>
<evidence type="ECO:0000256" key="7">
    <source>
        <dbReference type="PROSITE-ProRule" id="PRU01360"/>
    </source>
</evidence>
<dbReference type="Gene3D" id="2.60.40.1120">
    <property type="entry name" value="Carboxypeptidase-like, regulatory domain"/>
    <property type="match status" value="1"/>
</dbReference>
<dbReference type="Pfam" id="PF14905">
    <property type="entry name" value="OMP_b-brl_3"/>
    <property type="match status" value="1"/>
</dbReference>
<comment type="subcellular location">
    <subcellularLocation>
        <location evidence="1 7">Cell outer membrane</location>
        <topology evidence="1 7">Multi-pass membrane protein</topology>
    </subcellularLocation>
</comment>
<dbReference type="InterPro" id="IPR012910">
    <property type="entry name" value="Plug_dom"/>
</dbReference>
<gene>
    <name evidence="12" type="ORF">SAMN02927925_01275</name>
</gene>
<dbReference type="InterPro" id="IPR039426">
    <property type="entry name" value="TonB-dep_rcpt-like"/>
</dbReference>
<keyword evidence="5 7" id="KW-0472">Membrane</keyword>
<dbReference type="SUPFAM" id="SSF56935">
    <property type="entry name" value="Porins"/>
    <property type="match status" value="1"/>
</dbReference>
<keyword evidence="12" id="KW-0675">Receptor</keyword>
<evidence type="ECO:0000256" key="6">
    <source>
        <dbReference type="ARBA" id="ARBA00023237"/>
    </source>
</evidence>
<dbReference type="AlphaFoldDB" id="A0A1G4VK98"/>
<dbReference type="Gene3D" id="2.170.130.10">
    <property type="entry name" value="TonB-dependent receptor, plug domain"/>
    <property type="match status" value="1"/>
</dbReference>
<dbReference type="STRING" id="329186.SAMN02927925_01275"/>
<dbReference type="InterPro" id="IPR008969">
    <property type="entry name" value="CarboxyPept-like_regulatory"/>
</dbReference>
<dbReference type="PANTHER" id="PTHR40980">
    <property type="entry name" value="PLUG DOMAIN-CONTAINING PROTEIN"/>
    <property type="match status" value="1"/>
</dbReference>
<feature type="domain" description="Outer membrane protein beta-barrel" evidence="11">
    <location>
        <begin position="383"/>
        <end position="800"/>
    </location>
</feature>
<keyword evidence="9" id="KW-0732">Signal</keyword>
<feature type="chain" id="PRO_5010190299" evidence="9">
    <location>
        <begin position="22"/>
        <end position="826"/>
    </location>
</feature>
<evidence type="ECO:0000256" key="2">
    <source>
        <dbReference type="ARBA" id="ARBA00022448"/>
    </source>
</evidence>
<dbReference type="GO" id="GO:0009279">
    <property type="term" value="C:cell outer membrane"/>
    <property type="evidence" value="ECO:0007669"/>
    <property type="project" value="UniProtKB-SubCell"/>
</dbReference>
<dbReference type="Gene3D" id="2.40.170.20">
    <property type="entry name" value="TonB-dependent receptor, beta-barrel domain"/>
    <property type="match status" value="1"/>
</dbReference>
<comment type="similarity">
    <text evidence="7">Belongs to the TonB-dependent receptor family.</text>
</comment>
<evidence type="ECO:0000259" key="10">
    <source>
        <dbReference type="Pfam" id="PF07715"/>
    </source>
</evidence>
<keyword evidence="2 7" id="KW-0813">Transport</keyword>
<evidence type="ECO:0000313" key="13">
    <source>
        <dbReference type="Proteomes" id="UP000182124"/>
    </source>
</evidence>
<reference evidence="12 13" key="1">
    <citation type="submission" date="2016-10" db="EMBL/GenBank/DDBJ databases">
        <authorList>
            <person name="de Groot N.N."/>
        </authorList>
    </citation>
    <scope>NUCLEOTIDE SEQUENCE [LARGE SCALE GENOMIC DNA]</scope>
    <source>
        <strain evidence="12 13">CGMCC 1.3801</strain>
    </source>
</reference>
<dbReference type="InterPro" id="IPR041700">
    <property type="entry name" value="OMP_b-brl_3"/>
</dbReference>
<dbReference type="InterPro" id="IPR036942">
    <property type="entry name" value="Beta-barrel_TonB_sf"/>
</dbReference>
<dbReference type="PANTHER" id="PTHR40980:SF4">
    <property type="entry name" value="TONB-DEPENDENT RECEPTOR-LIKE BETA-BARREL DOMAIN-CONTAINING PROTEIN"/>
    <property type="match status" value="1"/>
</dbReference>
<accession>A0A1G4VK98</accession>
<feature type="region of interest" description="Disordered" evidence="8">
    <location>
        <begin position="807"/>
        <end position="826"/>
    </location>
</feature>
<dbReference type="InterPro" id="IPR037066">
    <property type="entry name" value="Plug_dom_sf"/>
</dbReference>
<dbReference type="Proteomes" id="UP000182124">
    <property type="component" value="Unassembled WGS sequence"/>
</dbReference>
<sequence length="826" mass="93341">MKKLQSVITFLLLATTLFSFAQRGPQKAKVKVSGKVIEKSTNQPLEYASIYAQNSKNPAIVSGGMTDAKGEFTFDVPAGTYYIKVEFLGFKTVEFKDKVIDKDTNLGVVNVVQDSKQLDEVVVIAERSTVEIKLDKKVYNVGQDMMVKGGTASDVLDNVPSVSVDIDGNVSLRGNDNVRVLIDGKPSGMAGNVADALRMLPADAVEKVEVITNPSARYEAEGGGGIVNIILRKGKAQGINGSVTATVGDPQNYGLNGNINLRSEQFNLFTTSGYTNSKSPGNSMTDTEYLDRNTGATTGYINERRNNERAREGFNSNFGFEWFLDKSISWTNTLSVRKNNGTNPDNVLYYNFDENNTPTFVRNRFNDQDNKEINLEYSTNFTKKFKKDGHKLTIDGAFSGDREDDNSIISDYILGDEANTDFERTISKENQKRNLIQADYVLPIGKNSQFEAGYRGNFTNLKTDFKVQFLDDNDVWVNNSRYTNTLEYIEKVNAFYTQFGTKINKFSYLLGLRYENSKINVNQLTTDDLNTKSYGNFFPSVFLTYEFSEKSSASISYSRRINRPRGHFLNPFSNYSSNINLFKGNPDIDPAMTDAIDIGYMKRWEKLTFNTSAYINKTTDSYQFIRRESGDFVNGVPVILSTPINLATQYRTGFEFTLNYSPYRWWKLNGNFNFFRNETKGDYAYTNFAGVEVVQNFDNTAYSWFSRITSKINLPYGIDWQTNGTYNAPQKNAQGTSKGVLSANLALSKDFFKEKGTLALNVSDIFNSRKRIIETNLENVLNSYSEMQWRQRQINLSFTYRFNKKKNEKERPVKNGGDNGEEFIGG</sequence>
<dbReference type="SUPFAM" id="SSF49464">
    <property type="entry name" value="Carboxypeptidase regulatory domain-like"/>
    <property type="match status" value="1"/>
</dbReference>
<keyword evidence="3 7" id="KW-1134">Transmembrane beta strand</keyword>
<dbReference type="Pfam" id="PF07715">
    <property type="entry name" value="Plug"/>
    <property type="match status" value="1"/>
</dbReference>